<evidence type="ECO:0000256" key="5">
    <source>
        <dbReference type="ARBA" id="ARBA00023136"/>
    </source>
</evidence>
<dbReference type="GO" id="GO:0005886">
    <property type="term" value="C:plasma membrane"/>
    <property type="evidence" value="ECO:0007669"/>
    <property type="project" value="TreeGrafter"/>
</dbReference>
<comment type="caution">
    <text evidence="7">The sequence shown here is derived from an EMBL/GenBank/DDBJ whole genome shotgun (WGS) entry which is preliminary data.</text>
</comment>
<organism evidence="7 8">
    <name type="scientific">Letharia lupina</name>
    <dbReference type="NCBI Taxonomy" id="560253"/>
    <lineage>
        <taxon>Eukaryota</taxon>
        <taxon>Fungi</taxon>
        <taxon>Dikarya</taxon>
        <taxon>Ascomycota</taxon>
        <taxon>Pezizomycotina</taxon>
        <taxon>Lecanoromycetes</taxon>
        <taxon>OSLEUM clade</taxon>
        <taxon>Lecanoromycetidae</taxon>
        <taxon>Lecanorales</taxon>
        <taxon>Lecanorineae</taxon>
        <taxon>Parmeliaceae</taxon>
        <taxon>Letharia</taxon>
    </lineage>
</organism>
<dbReference type="GO" id="GO:0022857">
    <property type="term" value="F:transmembrane transporter activity"/>
    <property type="evidence" value="ECO:0007669"/>
    <property type="project" value="TreeGrafter"/>
</dbReference>
<evidence type="ECO:0000256" key="3">
    <source>
        <dbReference type="ARBA" id="ARBA00022692"/>
    </source>
</evidence>
<keyword evidence="5 6" id="KW-0472">Membrane</keyword>
<keyword evidence="4 6" id="KW-1133">Transmembrane helix</keyword>
<accession>A0A8H6CI25</accession>
<comment type="subcellular location">
    <subcellularLocation>
        <location evidence="1">Membrane</location>
        <topology evidence="1">Multi-pass membrane protein</topology>
    </subcellularLocation>
</comment>
<evidence type="ECO:0000313" key="7">
    <source>
        <dbReference type="EMBL" id="KAF6223576.1"/>
    </source>
</evidence>
<feature type="transmembrane region" description="Helical" evidence="6">
    <location>
        <begin position="6"/>
        <end position="25"/>
    </location>
</feature>
<dbReference type="GeneID" id="59328838"/>
<evidence type="ECO:0000256" key="1">
    <source>
        <dbReference type="ARBA" id="ARBA00004141"/>
    </source>
</evidence>
<evidence type="ECO:0000256" key="4">
    <source>
        <dbReference type="ARBA" id="ARBA00022989"/>
    </source>
</evidence>
<evidence type="ECO:0000256" key="6">
    <source>
        <dbReference type="SAM" id="Phobius"/>
    </source>
</evidence>
<dbReference type="PANTHER" id="PTHR23501:SF102">
    <property type="entry name" value="DRUG TRANSPORTER, PUTATIVE (AFU_ORTHOLOGUE AFUA_3G08530)-RELATED"/>
    <property type="match status" value="1"/>
</dbReference>
<keyword evidence="8" id="KW-1185">Reference proteome</keyword>
<evidence type="ECO:0000313" key="8">
    <source>
        <dbReference type="Proteomes" id="UP000593566"/>
    </source>
</evidence>
<protein>
    <submittedName>
        <fullName evidence="7">Uncharacterized protein</fullName>
    </submittedName>
</protein>
<name>A0A8H6CI25_9LECA</name>
<dbReference type="Proteomes" id="UP000593566">
    <property type="component" value="Unassembled WGS sequence"/>
</dbReference>
<comment type="similarity">
    <text evidence="2">Belongs to the major facilitator superfamily. TCR/Tet family.</text>
</comment>
<reference evidence="7 8" key="1">
    <citation type="journal article" date="2020" name="Genomics">
        <title>Complete, high-quality genomes from long-read metagenomic sequencing of two wolf lichen thalli reveals enigmatic genome architecture.</title>
        <authorList>
            <person name="McKenzie S.K."/>
            <person name="Walston R.F."/>
            <person name="Allen J.L."/>
        </authorList>
    </citation>
    <scope>NUCLEOTIDE SEQUENCE [LARGE SCALE GENOMIC DNA]</scope>
    <source>
        <strain evidence="7">WasteWater1</strain>
    </source>
</reference>
<sequence>MAIPVFVVDAFTGWVISAMGMYTWFIRGGFHIILGAGIDPNFQALTIAFQSVVKSSDVGTATSTFSFVRNLATSTGLILGEVVFQNVMRGQYNKLSGLSGPRLTGTLANGGAASSVFTVNKLPADQITAARDAYYMEIRDL</sequence>
<evidence type="ECO:0000256" key="2">
    <source>
        <dbReference type="ARBA" id="ARBA00007520"/>
    </source>
</evidence>
<dbReference type="PANTHER" id="PTHR23501">
    <property type="entry name" value="MAJOR FACILITATOR SUPERFAMILY"/>
    <property type="match status" value="1"/>
</dbReference>
<dbReference type="AlphaFoldDB" id="A0A8H6CI25"/>
<dbReference type="RefSeq" id="XP_037152793.1">
    <property type="nucleotide sequence ID" value="XM_037291358.1"/>
</dbReference>
<proteinExistence type="inferred from homology"/>
<gene>
    <name evidence="7" type="ORF">HO133_000419</name>
</gene>
<keyword evidence="3 6" id="KW-0812">Transmembrane</keyword>
<dbReference type="EMBL" id="JACCJB010000010">
    <property type="protein sequence ID" value="KAF6223576.1"/>
    <property type="molecule type" value="Genomic_DNA"/>
</dbReference>